<protein>
    <submittedName>
        <fullName evidence="2">Ovule protein</fullName>
    </submittedName>
</protein>
<reference evidence="2" key="1">
    <citation type="submission" date="2017-02" db="UniProtKB">
        <authorList>
            <consortium name="WormBaseParasite"/>
        </authorList>
    </citation>
    <scope>IDENTIFICATION</scope>
</reference>
<dbReference type="AlphaFoldDB" id="A0A0M3IX07"/>
<keyword evidence="1" id="KW-1185">Reference proteome</keyword>
<evidence type="ECO:0000313" key="2">
    <source>
        <dbReference type="WBParaSite" id="ALUE_0002328501-mRNA-1"/>
    </source>
</evidence>
<dbReference type="WBParaSite" id="ALUE_0002328501-mRNA-1">
    <property type="protein sequence ID" value="ALUE_0002328501-mRNA-1"/>
    <property type="gene ID" value="ALUE_0002328501"/>
</dbReference>
<evidence type="ECO:0000313" key="1">
    <source>
        <dbReference type="Proteomes" id="UP000036681"/>
    </source>
</evidence>
<dbReference type="Proteomes" id="UP000036681">
    <property type="component" value="Unplaced"/>
</dbReference>
<organism evidence="1 2">
    <name type="scientific">Ascaris lumbricoides</name>
    <name type="common">Giant roundworm</name>
    <dbReference type="NCBI Taxonomy" id="6252"/>
    <lineage>
        <taxon>Eukaryota</taxon>
        <taxon>Metazoa</taxon>
        <taxon>Ecdysozoa</taxon>
        <taxon>Nematoda</taxon>
        <taxon>Chromadorea</taxon>
        <taxon>Rhabditida</taxon>
        <taxon>Spirurina</taxon>
        <taxon>Ascaridomorpha</taxon>
        <taxon>Ascaridoidea</taxon>
        <taxon>Ascarididae</taxon>
        <taxon>Ascaris</taxon>
    </lineage>
</organism>
<accession>A0A0M3IX07</accession>
<proteinExistence type="predicted"/>
<name>A0A0M3IX07_ASCLU</name>
<sequence length="74" mass="8376">LEAVFRINISTYLCSYSAGSAHNVSVSRRASGRSVFGCNQLVGRARRRKLLRSYSYWDIPFITHSLVLIINNNV</sequence>